<dbReference type="RefSeq" id="WP_104373155.1">
    <property type="nucleotide sequence ID" value="NZ_BFAV01000155.1"/>
</dbReference>
<dbReference type="OrthoDB" id="102473at2"/>
<sequence length="576" mass="61241">MDPVTLEVIRCALQSAAEEMGLSLIRTALSPNIKDRRDCSTALYTVDGRMVAQAEHIPLHLGLMPTVVRAVLERFPPGSLNPGDAVIINDPYISGSHLPDVCVIAPLFYRGTPIALAANLAHHVDVGGAVPGSMSTSAVEIFQEGIRIPPVKLCGRGKLKQELVDLIANNVRTPEEFRGDIQAQLAANAAGERRIQELADRYGPKRLLEYMAEIIKYSEKRMRSGLAGLPGGIYCFEDFLEGDGVTEDKINIKVALTIKGDSVTVDFTGTHPQVSGPVNATRGVTLACVYYSLKAVVDPEIPSNHGMTAPIEVITPPGSLVNPLFPAAVAHANINTAQRIADAMLGALAQASPERVTAAGTGSMSNFTIGGIHPATGRYYSYVETYGGGQGAKSDQDGMDGVHVNMTNTMNTPVEIIELYYPLLVQGYGLLPDTGGAGKYRGGAGMYRAINILGEKAAAAVSTERSLNSPWGISGGLPGAPSRLSVNYKNGGGELIKSGKFTGTLQQGDAIMLETAGGGGFGSPLERDPENVRRDVLEELVSKRRAEEIYGVIFKEGTLEIDTSATAEKRNRLSIR</sequence>
<feature type="domain" description="Hydantoinase B/oxoprolinase" evidence="1">
    <location>
        <begin position="2"/>
        <end position="524"/>
    </location>
</feature>
<evidence type="ECO:0000259" key="1">
    <source>
        <dbReference type="Pfam" id="PF02538"/>
    </source>
</evidence>
<dbReference type="AlphaFoldDB" id="A0A2L2XFW8"/>
<comment type="caution">
    <text evidence="2">The sequence shown here is derived from an EMBL/GenBank/DDBJ whole genome shotgun (WGS) entry which is preliminary data.</text>
</comment>
<dbReference type="InterPro" id="IPR045079">
    <property type="entry name" value="Oxoprolinase-like"/>
</dbReference>
<keyword evidence="3" id="KW-1185">Reference proteome</keyword>
<protein>
    <submittedName>
        <fullName evidence="2">N-methylhydantoinase B</fullName>
    </submittedName>
</protein>
<organism evidence="2 3">
    <name type="scientific">Desulfocucumis palustris</name>
    <dbReference type="NCBI Taxonomy" id="1898651"/>
    <lineage>
        <taxon>Bacteria</taxon>
        <taxon>Bacillati</taxon>
        <taxon>Bacillota</taxon>
        <taxon>Clostridia</taxon>
        <taxon>Eubacteriales</taxon>
        <taxon>Desulfocucumaceae</taxon>
        <taxon>Desulfocucumis</taxon>
    </lineage>
</organism>
<dbReference type="PANTHER" id="PTHR11365:SF23">
    <property type="entry name" value="HYPOTHETICAL 5-OXOPROLINASE (EUROFUNG)-RELATED"/>
    <property type="match status" value="1"/>
</dbReference>
<dbReference type="GO" id="GO:0006749">
    <property type="term" value="P:glutathione metabolic process"/>
    <property type="evidence" value="ECO:0007669"/>
    <property type="project" value="TreeGrafter"/>
</dbReference>
<gene>
    <name evidence="2" type="ORF">DCCM_4143</name>
</gene>
<proteinExistence type="predicted"/>
<dbReference type="GO" id="GO:0005829">
    <property type="term" value="C:cytosol"/>
    <property type="evidence" value="ECO:0007669"/>
    <property type="project" value="TreeGrafter"/>
</dbReference>
<name>A0A2L2XFW8_9FIRM</name>
<dbReference type="EMBL" id="BFAV01000155">
    <property type="protein sequence ID" value="GBF35022.1"/>
    <property type="molecule type" value="Genomic_DNA"/>
</dbReference>
<accession>A0A2L2XFW8</accession>
<reference evidence="3" key="1">
    <citation type="submission" date="2018-02" db="EMBL/GenBank/DDBJ databases">
        <title>Genome sequence of Desulfocucumis palustris strain NAW-5.</title>
        <authorList>
            <person name="Watanabe M."/>
            <person name="Kojima H."/>
            <person name="Fukui M."/>
        </authorList>
    </citation>
    <scope>NUCLEOTIDE SEQUENCE [LARGE SCALE GENOMIC DNA]</scope>
    <source>
        <strain evidence="3">NAW-5</strain>
    </source>
</reference>
<evidence type="ECO:0000313" key="3">
    <source>
        <dbReference type="Proteomes" id="UP000239549"/>
    </source>
</evidence>
<evidence type="ECO:0000313" key="2">
    <source>
        <dbReference type="EMBL" id="GBF35022.1"/>
    </source>
</evidence>
<dbReference type="Pfam" id="PF02538">
    <property type="entry name" value="Hydantoinase_B"/>
    <property type="match status" value="1"/>
</dbReference>
<dbReference type="GO" id="GO:0017168">
    <property type="term" value="F:5-oxoprolinase (ATP-hydrolyzing) activity"/>
    <property type="evidence" value="ECO:0007669"/>
    <property type="project" value="TreeGrafter"/>
</dbReference>
<dbReference type="InterPro" id="IPR003692">
    <property type="entry name" value="Hydantoinase_B"/>
</dbReference>
<dbReference type="Proteomes" id="UP000239549">
    <property type="component" value="Unassembled WGS sequence"/>
</dbReference>
<dbReference type="PANTHER" id="PTHR11365">
    <property type="entry name" value="5-OXOPROLINASE RELATED"/>
    <property type="match status" value="1"/>
</dbReference>